<dbReference type="InterPro" id="IPR029063">
    <property type="entry name" value="SAM-dependent_MTases_sf"/>
</dbReference>
<dbReference type="PANTHER" id="PTHR10509:SF14">
    <property type="entry name" value="CAFFEOYL-COA O-METHYLTRANSFERASE 3-RELATED"/>
    <property type="match status" value="1"/>
</dbReference>
<evidence type="ECO:0000256" key="3">
    <source>
        <dbReference type="ARBA" id="ARBA00022691"/>
    </source>
</evidence>
<dbReference type="CDD" id="cd02440">
    <property type="entry name" value="AdoMet_MTases"/>
    <property type="match status" value="1"/>
</dbReference>
<keyword evidence="2 4" id="KW-0808">Transferase</keyword>
<dbReference type="PANTHER" id="PTHR10509">
    <property type="entry name" value="O-METHYLTRANSFERASE-RELATED"/>
    <property type="match status" value="1"/>
</dbReference>
<dbReference type="Gene3D" id="3.40.50.150">
    <property type="entry name" value="Vaccinia Virus protein VP39"/>
    <property type="match status" value="1"/>
</dbReference>
<dbReference type="AlphaFoldDB" id="A0A160NYD3"/>
<name>A0A160NYD3_STRLU</name>
<keyword evidence="5" id="KW-1185">Reference proteome</keyword>
<dbReference type="PROSITE" id="PS51682">
    <property type="entry name" value="SAM_OMT_I"/>
    <property type="match status" value="1"/>
</dbReference>
<dbReference type="InterPro" id="IPR050362">
    <property type="entry name" value="Cation-dep_OMT"/>
</dbReference>
<evidence type="ECO:0000313" key="4">
    <source>
        <dbReference type="EMBL" id="BAU82893.1"/>
    </source>
</evidence>
<sequence>MSTDNDQARWTAVDAYVTDLLAPADDALTAALADSEAAGLPRIAVAPNQGKLLHLLAVTQGARRILEIGTLGGYSTIWLARALPADGRLITLEYSPVHADVARRNLARAGLDTIVEVRTGAALDTLSKLEAEGAGPFDLVFIDADKVNNPHYVAWALKLSRPGTLVIVDNVVRGGAVATPHPDDPAITGTREMFELVAREPRLDATAFQTVGTKGYDGLLIARVTA</sequence>
<protein>
    <submittedName>
        <fullName evidence="4">O-methyltransferase family protein</fullName>
    </submittedName>
</protein>
<gene>
    <name evidence="4" type="ORF">SLA_1955</name>
</gene>
<dbReference type="GO" id="GO:0008171">
    <property type="term" value="F:O-methyltransferase activity"/>
    <property type="evidence" value="ECO:0007669"/>
    <property type="project" value="InterPro"/>
</dbReference>
<keyword evidence="1 4" id="KW-0489">Methyltransferase</keyword>
<dbReference type="GO" id="GO:0008757">
    <property type="term" value="F:S-adenosylmethionine-dependent methyltransferase activity"/>
    <property type="evidence" value="ECO:0007669"/>
    <property type="project" value="TreeGrafter"/>
</dbReference>
<evidence type="ECO:0000256" key="1">
    <source>
        <dbReference type="ARBA" id="ARBA00022603"/>
    </source>
</evidence>
<dbReference type="GO" id="GO:0032259">
    <property type="term" value="P:methylation"/>
    <property type="evidence" value="ECO:0007669"/>
    <property type="project" value="UniProtKB-KW"/>
</dbReference>
<keyword evidence="3" id="KW-0949">S-adenosyl-L-methionine</keyword>
<evidence type="ECO:0000256" key="2">
    <source>
        <dbReference type="ARBA" id="ARBA00022679"/>
    </source>
</evidence>
<dbReference type="InterPro" id="IPR002935">
    <property type="entry name" value="SAM_O-MeTrfase"/>
</dbReference>
<dbReference type="Pfam" id="PF01596">
    <property type="entry name" value="Methyltransf_3"/>
    <property type="match status" value="1"/>
</dbReference>
<proteinExistence type="predicted"/>
<reference evidence="4 5" key="1">
    <citation type="journal article" date="2016" name="Genome Announc.">
        <title>Complete Genome Sequence of Thiostrepton-Producing Streptomyces laurentii ATCC 31255.</title>
        <authorList>
            <person name="Doi K."/>
            <person name="Fujino Y."/>
            <person name="Nagayoshi Y."/>
            <person name="Ohshima T."/>
            <person name="Ogata S."/>
        </authorList>
    </citation>
    <scope>NUCLEOTIDE SEQUENCE [LARGE SCALE GENOMIC DNA]</scope>
    <source>
        <strain evidence="4 5">ATCC 31255</strain>
    </source>
</reference>
<dbReference type="EMBL" id="AP017424">
    <property type="protein sequence ID" value="BAU82893.1"/>
    <property type="molecule type" value="Genomic_DNA"/>
</dbReference>
<accession>A0A160NYD3</accession>
<dbReference type="SUPFAM" id="SSF53335">
    <property type="entry name" value="S-adenosyl-L-methionine-dependent methyltransferases"/>
    <property type="match status" value="1"/>
</dbReference>
<organism evidence="4 5">
    <name type="scientific">Streptomyces laurentii</name>
    <dbReference type="NCBI Taxonomy" id="39478"/>
    <lineage>
        <taxon>Bacteria</taxon>
        <taxon>Bacillati</taxon>
        <taxon>Actinomycetota</taxon>
        <taxon>Actinomycetes</taxon>
        <taxon>Kitasatosporales</taxon>
        <taxon>Streptomycetaceae</taxon>
        <taxon>Streptomyces</taxon>
    </lineage>
</organism>
<dbReference type="Proteomes" id="UP000217676">
    <property type="component" value="Chromosome"/>
</dbReference>
<dbReference type="KEGG" id="slau:SLA_1955"/>
<evidence type="ECO:0000313" key="5">
    <source>
        <dbReference type="Proteomes" id="UP000217676"/>
    </source>
</evidence>